<protein>
    <submittedName>
        <fullName evidence="1">Uncharacterized protein</fullName>
    </submittedName>
</protein>
<name>A0A5S4GGQ2_9ACTN</name>
<evidence type="ECO:0000313" key="1">
    <source>
        <dbReference type="EMBL" id="TMR25380.1"/>
    </source>
</evidence>
<reference evidence="1 2" key="1">
    <citation type="submission" date="2019-05" db="EMBL/GenBank/DDBJ databases">
        <title>Draft genome sequence of Actinomadura geliboluensis A8036.</title>
        <authorList>
            <person name="Saricaoglu S."/>
            <person name="Isik K."/>
        </authorList>
    </citation>
    <scope>NUCLEOTIDE SEQUENCE [LARGE SCALE GENOMIC DNA]</scope>
    <source>
        <strain evidence="1 2">A8036</strain>
    </source>
</reference>
<comment type="caution">
    <text evidence="1">The sequence shown here is derived from an EMBL/GenBank/DDBJ whole genome shotgun (WGS) entry which is preliminary data.</text>
</comment>
<gene>
    <name evidence="1" type="ORF">ETD96_42655</name>
</gene>
<organism evidence="1 2">
    <name type="scientific">Actinomadura geliboluensis</name>
    <dbReference type="NCBI Taxonomy" id="882440"/>
    <lineage>
        <taxon>Bacteria</taxon>
        <taxon>Bacillati</taxon>
        <taxon>Actinomycetota</taxon>
        <taxon>Actinomycetes</taxon>
        <taxon>Streptosporangiales</taxon>
        <taxon>Thermomonosporaceae</taxon>
        <taxon>Actinomadura</taxon>
    </lineage>
</organism>
<dbReference type="AlphaFoldDB" id="A0A5S4GGQ2"/>
<evidence type="ECO:0000313" key="2">
    <source>
        <dbReference type="Proteomes" id="UP000305238"/>
    </source>
</evidence>
<sequence length="119" mass="13028">MAVVEQILRLFGLTGPPQPAGVLISGWPPAATMPREQQRKLADTMRHLPGCFQDRLPPAVLQRITGAAAAGQWEKAIDHLVMALYMRHAPVTPAERAELRGALRALGIPTRRVDTLPPR</sequence>
<dbReference type="Proteomes" id="UP000305238">
    <property type="component" value="Unassembled WGS sequence"/>
</dbReference>
<accession>A0A5S4GGQ2</accession>
<proteinExistence type="predicted"/>
<keyword evidence="2" id="KW-1185">Reference proteome</keyword>
<dbReference type="EMBL" id="VCKZ01000626">
    <property type="protein sequence ID" value="TMR25380.1"/>
    <property type="molecule type" value="Genomic_DNA"/>
</dbReference>
<dbReference type="OrthoDB" id="3543765at2"/>
<dbReference type="RefSeq" id="WP_138642166.1">
    <property type="nucleotide sequence ID" value="NZ_VCKZ01000626.1"/>
</dbReference>